<dbReference type="SUPFAM" id="SSF52141">
    <property type="entry name" value="Uracil-DNA glycosylase-like"/>
    <property type="match status" value="1"/>
</dbReference>
<proteinExistence type="predicted"/>
<dbReference type="RefSeq" id="WP_205441256.1">
    <property type="nucleotide sequence ID" value="NZ_CP061510.1"/>
</dbReference>
<keyword evidence="3" id="KW-1185">Reference proteome</keyword>
<gene>
    <name evidence="2" type="ORF">IDJ81_11550</name>
</gene>
<evidence type="ECO:0000256" key="1">
    <source>
        <dbReference type="SAM" id="MobiDB-lite"/>
    </source>
</evidence>
<dbReference type="EMBL" id="CP061510">
    <property type="protein sequence ID" value="QSB43974.1"/>
    <property type="molecule type" value="Genomic_DNA"/>
</dbReference>
<sequence length="253" mass="27414">MDTKPPLPLATQVAAAFDWWREAGVDADFADDAAGWLADPVAETTGNSREEPPRRIVETTPPPPPPVQAVGGDSAGWPNTLPEFRQWWLADPSLDEGGIAPRVASRGEVGADLLVLIAQPEESDIERLLSGALGALLDGFLDAAGLDRDKTAVVAALPRHTPVPDWRVLADRGLGKLLSYHVGLYAPKRMLILGRNILPLCGHDLAQGAATLQIFNHDRGEIPAMAEVGLERLLANAASRARLWQRWLDWTDR</sequence>
<dbReference type="Proteomes" id="UP000663637">
    <property type="component" value="Chromosome"/>
</dbReference>
<evidence type="ECO:0000313" key="2">
    <source>
        <dbReference type="EMBL" id="QSB43974.1"/>
    </source>
</evidence>
<evidence type="ECO:0000313" key="3">
    <source>
        <dbReference type="Proteomes" id="UP000663637"/>
    </source>
</evidence>
<accession>A0ABX7K6U6</accession>
<feature type="compositionally biased region" description="Basic and acidic residues" evidence="1">
    <location>
        <begin position="48"/>
        <end position="57"/>
    </location>
</feature>
<protein>
    <recommendedName>
        <fullName evidence="4">Uracil-DNA glycosylase</fullName>
    </recommendedName>
</protein>
<feature type="region of interest" description="Disordered" evidence="1">
    <location>
        <begin position="40"/>
        <end position="66"/>
    </location>
</feature>
<reference evidence="2 3" key="1">
    <citation type="submission" date="2020-09" db="EMBL/GenBank/DDBJ databases">
        <title>Complete genome sequence of altererythrobacter flavus SS-21NJ, isolated from Dongying oil sludge in Shandong province.</title>
        <authorList>
            <person name="Sun S."/>
            <person name="Zhang Z."/>
        </authorList>
    </citation>
    <scope>NUCLEOTIDE SEQUENCE [LARGE SCALE GENOMIC DNA]</scope>
    <source>
        <strain evidence="2 3">SS-21NJ</strain>
    </source>
</reference>
<name>A0ABX7K6U6_9SPHN</name>
<dbReference type="Gene3D" id="3.40.470.10">
    <property type="entry name" value="Uracil-DNA glycosylase-like domain"/>
    <property type="match status" value="1"/>
</dbReference>
<dbReference type="InterPro" id="IPR036895">
    <property type="entry name" value="Uracil-DNA_glycosylase-like_sf"/>
</dbReference>
<evidence type="ECO:0008006" key="4">
    <source>
        <dbReference type="Google" id="ProtNLM"/>
    </source>
</evidence>
<organism evidence="2 3">
    <name type="scientific">Tsuneonella flava</name>
    <dbReference type="NCBI Taxonomy" id="2055955"/>
    <lineage>
        <taxon>Bacteria</taxon>
        <taxon>Pseudomonadati</taxon>
        <taxon>Pseudomonadota</taxon>
        <taxon>Alphaproteobacteria</taxon>
        <taxon>Sphingomonadales</taxon>
        <taxon>Erythrobacteraceae</taxon>
        <taxon>Tsuneonella</taxon>
    </lineage>
</organism>